<dbReference type="GO" id="GO:0006493">
    <property type="term" value="P:protein O-linked glycosylation"/>
    <property type="evidence" value="ECO:0007669"/>
    <property type="project" value="TreeGrafter"/>
</dbReference>
<dbReference type="SUPFAM" id="SSF53448">
    <property type="entry name" value="Nucleotide-diphospho-sugar transferases"/>
    <property type="match status" value="1"/>
</dbReference>
<keyword evidence="2" id="KW-0333">Golgi apparatus</keyword>
<dbReference type="GO" id="GO:0004653">
    <property type="term" value="F:polypeptide N-acetylgalactosaminyltransferase activity"/>
    <property type="evidence" value="ECO:0007669"/>
    <property type="project" value="TreeGrafter"/>
</dbReference>
<dbReference type="PANTHER" id="PTHR11675">
    <property type="entry name" value="N-ACETYLGALACTOSAMINYLTRANSFERASE"/>
    <property type="match status" value="1"/>
</dbReference>
<dbReference type="GO" id="GO:0030246">
    <property type="term" value="F:carbohydrate binding"/>
    <property type="evidence" value="ECO:0007669"/>
    <property type="project" value="UniProtKB-KW"/>
</dbReference>
<keyword evidence="2" id="KW-0812">Transmembrane</keyword>
<feature type="domain" description="Glycosyltransferase 2-like" evidence="3">
    <location>
        <begin position="142"/>
        <end position="280"/>
    </location>
</feature>
<comment type="pathway">
    <text evidence="2">Protein modification; protein glycosylation.</text>
</comment>
<organism evidence="4 5">
    <name type="scientific">Paralvinella palmiformis</name>
    <dbReference type="NCBI Taxonomy" id="53620"/>
    <lineage>
        <taxon>Eukaryota</taxon>
        <taxon>Metazoa</taxon>
        <taxon>Spiralia</taxon>
        <taxon>Lophotrochozoa</taxon>
        <taxon>Annelida</taxon>
        <taxon>Polychaeta</taxon>
        <taxon>Sedentaria</taxon>
        <taxon>Canalipalpata</taxon>
        <taxon>Terebellida</taxon>
        <taxon>Terebelliformia</taxon>
        <taxon>Alvinellidae</taxon>
        <taxon>Paralvinella</taxon>
    </lineage>
</organism>
<protein>
    <recommendedName>
        <fullName evidence="2">Polypeptide N-acetylgalactosaminyltransferase</fullName>
        <ecNumber evidence="2">2.4.1.-</ecNumber>
    </recommendedName>
    <alternativeName>
        <fullName evidence="2">Protein-UDP acetylgalactosaminyltransferase</fullName>
    </alternativeName>
</protein>
<keyword evidence="2" id="KW-0430">Lectin</keyword>
<proteinExistence type="inferred from homology"/>
<keyword evidence="2" id="KW-1133">Transmembrane helix</keyword>
<keyword evidence="2" id="KW-0328">Glycosyltransferase</keyword>
<dbReference type="Pfam" id="PF00535">
    <property type="entry name" value="Glycos_transf_2"/>
    <property type="match status" value="1"/>
</dbReference>
<dbReference type="EMBL" id="JAODUP010000124">
    <property type="protein sequence ID" value="KAK2160946.1"/>
    <property type="molecule type" value="Genomic_DNA"/>
</dbReference>
<accession>A0AAD9NAE8</accession>
<dbReference type="InterPro" id="IPR035992">
    <property type="entry name" value="Ricin_B-like_lectins"/>
</dbReference>
<dbReference type="Gene3D" id="3.90.550.10">
    <property type="entry name" value="Spore Coat Polysaccharide Biosynthesis Protein SpsA, Chain A"/>
    <property type="match status" value="1"/>
</dbReference>
<evidence type="ECO:0000313" key="5">
    <source>
        <dbReference type="Proteomes" id="UP001208570"/>
    </source>
</evidence>
<gene>
    <name evidence="4" type="ORF">LSH36_124g01017</name>
</gene>
<feature type="transmembrane region" description="Helical" evidence="2">
    <location>
        <begin position="12"/>
        <end position="34"/>
    </location>
</feature>
<dbReference type="EC" id="2.4.1.-" evidence="2"/>
<keyword evidence="1 2" id="KW-1015">Disulfide bond</keyword>
<evidence type="ECO:0000313" key="4">
    <source>
        <dbReference type="EMBL" id="KAK2160946.1"/>
    </source>
</evidence>
<dbReference type="Proteomes" id="UP001208570">
    <property type="component" value="Unassembled WGS sequence"/>
</dbReference>
<dbReference type="GO" id="GO:0000139">
    <property type="term" value="C:Golgi membrane"/>
    <property type="evidence" value="ECO:0007669"/>
    <property type="project" value="UniProtKB-SubCell"/>
</dbReference>
<evidence type="ECO:0000259" key="3">
    <source>
        <dbReference type="Pfam" id="PF00535"/>
    </source>
</evidence>
<comment type="cofactor">
    <cofactor evidence="2">
        <name>Mn(2+)</name>
        <dbReference type="ChEBI" id="CHEBI:29035"/>
    </cofactor>
</comment>
<comment type="subcellular location">
    <subcellularLocation>
        <location evidence="2">Golgi apparatus membrane</location>
        <topology evidence="2">Single-pass type II membrane protein</topology>
    </subcellularLocation>
</comment>
<dbReference type="SUPFAM" id="SSF50370">
    <property type="entry name" value="Ricin B-like lectins"/>
    <property type="match status" value="1"/>
</dbReference>
<dbReference type="PANTHER" id="PTHR11675:SF126">
    <property type="entry name" value="RICIN B LECTIN DOMAIN-CONTAINING PROTEIN"/>
    <property type="match status" value="1"/>
</dbReference>
<comment type="caution">
    <text evidence="4">The sequence shown here is derived from an EMBL/GenBank/DDBJ whole genome shotgun (WGS) entry which is preliminary data.</text>
</comment>
<name>A0AAD9NAE8_9ANNE</name>
<dbReference type="PROSITE" id="PS50231">
    <property type="entry name" value="RICIN_B_LECTIN"/>
    <property type="match status" value="1"/>
</dbReference>
<keyword evidence="2" id="KW-0472">Membrane</keyword>
<dbReference type="InterPro" id="IPR029044">
    <property type="entry name" value="Nucleotide-diphossugar_trans"/>
</dbReference>
<reference evidence="4" key="1">
    <citation type="journal article" date="2023" name="Mol. Biol. Evol.">
        <title>Third-Generation Sequencing Reveals the Adaptive Role of the Epigenome in Three Deep-Sea Polychaetes.</title>
        <authorList>
            <person name="Perez M."/>
            <person name="Aroh O."/>
            <person name="Sun Y."/>
            <person name="Lan Y."/>
            <person name="Juniper S.K."/>
            <person name="Young C.R."/>
            <person name="Angers B."/>
            <person name="Qian P.Y."/>
        </authorList>
    </citation>
    <scope>NUCLEOTIDE SEQUENCE</scope>
    <source>
        <strain evidence="4">P08H-3</strain>
    </source>
</reference>
<evidence type="ECO:0000256" key="1">
    <source>
        <dbReference type="ARBA" id="ARBA00023157"/>
    </source>
</evidence>
<sequence length="604" mass="69441">MRNAILCSRKFTLVRISSAVGLLSLCCLLVWLSWLINQADYTRREGIVIVGVDSSPLVRYGPEVSTNNNNGYHSKSYNVEMSHGAIPDTSPSGEKKTLPKEFYFSMRSDSNDTKFDNTYTSGFNPQCLKRDYGNLMDWPTASIIITFCDNELLSDILHTLHSIIQRTPTSLVKEILLIGDNTTKEDLKQTLDNYCKAVFGRKVHIYRTTATIGLIRARLFAARVASGDVIVMLDAHMEVQEKWLEALLFEIKKDRKLLASITMDWMSPNEDGRWHYNYGPGNFLCYFDWNLIFGYSWPSPTWDTIYKKDSTVPLPSPCSIGNWAMDRSFFIEVGELDNGMQMWGGENIDLAIRTWLFGGRSVLIPCSHAAHQERPNQREYRNSWIRQKYRNYKRLVEVWFDGYKKYFYKMYPELVHVDPGDLSSRLELKKRAKHNFSWFLKHVYPQLGLYDVSSLAYGRAIFLSRSGLVRVGAAMILPTKLSSSTPLNYVEALHHLDSNSLPIWTHWKDGPIKAVGHNLCMTYDTLTNMVQLMMCDPCNINQRWRWEKYTPLYDLMLTLTPTGNGNSVVSGWNQTVIRELNTLRTLWPTIVTPVDGNSHLLCVE</sequence>
<dbReference type="InterPro" id="IPR001173">
    <property type="entry name" value="Glyco_trans_2-like"/>
</dbReference>
<keyword evidence="2" id="KW-0808">Transferase</keyword>
<keyword evidence="5" id="KW-1185">Reference proteome</keyword>
<keyword evidence="2" id="KW-0464">Manganese</keyword>
<comment type="similarity">
    <text evidence="2">Belongs to the glycosyltransferase 2 family. GalNAc-T subfamily.</text>
</comment>
<evidence type="ECO:0000256" key="2">
    <source>
        <dbReference type="RuleBase" id="RU361242"/>
    </source>
</evidence>
<dbReference type="AlphaFoldDB" id="A0AAD9NAE8"/>